<dbReference type="PANTHER" id="PTHR23071">
    <property type="entry name" value="PHOSPHATIDYLINOSITOL GLYCAN"/>
    <property type="match status" value="1"/>
</dbReference>
<dbReference type="RefSeq" id="XP_009014431.1">
    <property type="nucleotide sequence ID" value="XM_009016183.1"/>
</dbReference>
<dbReference type="AlphaFoldDB" id="T1EHU2"/>
<evidence type="ECO:0000256" key="10">
    <source>
        <dbReference type="ARBA" id="ARBA00023180"/>
    </source>
</evidence>
<organism evidence="18 19">
    <name type="scientific">Helobdella robusta</name>
    <name type="common">Californian leech</name>
    <dbReference type="NCBI Taxonomy" id="6412"/>
    <lineage>
        <taxon>Eukaryota</taxon>
        <taxon>Metazoa</taxon>
        <taxon>Spiralia</taxon>
        <taxon>Lophotrochozoa</taxon>
        <taxon>Annelida</taxon>
        <taxon>Clitellata</taxon>
        <taxon>Hirudinea</taxon>
        <taxon>Rhynchobdellida</taxon>
        <taxon>Glossiphoniidae</taxon>
        <taxon>Helobdella</taxon>
    </lineage>
</organism>
<dbReference type="OMA" id="LAYHPWA"/>
<dbReference type="Proteomes" id="UP000015101">
    <property type="component" value="Unassembled WGS sequence"/>
</dbReference>
<dbReference type="InterPro" id="IPR039524">
    <property type="entry name" value="PIGO/GPI13"/>
</dbReference>
<dbReference type="EnsemblMetazoa" id="HelroT130545">
    <property type="protein sequence ID" value="HelroP130545"/>
    <property type="gene ID" value="HelroG130545"/>
</dbReference>
<dbReference type="FunCoup" id="T1EHU2">
    <property type="interactions" value="891"/>
</dbReference>
<reference evidence="18" key="3">
    <citation type="submission" date="2015-06" db="UniProtKB">
        <authorList>
            <consortium name="EnsemblMetazoa"/>
        </authorList>
    </citation>
    <scope>IDENTIFICATION</scope>
</reference>
<protein>
    <recommendedName>
        <fullName evidence="12">GPI ethanolamine phosphate transferase 3, catalytic subunit</fullName>
    </recommendedName>
    <alternativeName>
        <fullName evidence="11">Phosphatidylinositol-glycan biosynthesis class O protein</fullName>
    </alternativeName>
</protein>
<evidence type="ECO:0000256" key="7">
    <source>
        <dbReference type="ARBA" id="ARBA00022824"/>
    </source>
</evidence>
<evidence type="ECO:0000313" key="18">
    <source>
        <dbReference type="EnsemblMetazoa" id="HelroP130545"/>
    </source>
</evidence>
<dbReference type="GO" id="GO:0005789">
    <property type="term" value="C:endoplasmic reticulum membrane"/>
    <property type="evidence" value="ECO:0000318"/>
    <property type="project" value="GO_Central"/>
</dbReference>
<evidence type="ECO:0000313" key="17">
    <source>
        <dbReference type="EMBL" id="ESO07820.1"/>
    </source>
</evidence>
<dbReference type="eggNOG" id="KOG2126">
    <property type="taxonomic scope" value="Eukaryota"/>
</dbReference>
<evidence type="ECO:0000256" key="4">
    <source>
        <dbReference type="ARBA" id="ARBA00022502"/>
    </source>
</evidence>
<accession>T1EHU2</accession>
<dbReference type="InterPro" id="IPR037675">
    <property type="entry name" value="PIG-O_N"/>
</dbReference>
<keyword evidence="5" id="KW-0808">Transferase</keyword>
<evidence type="ECO:0000256" key="2">
    <source>
        <dbReference type="ARBA" id="ARBA00004687"/>
    </source>
</evidence>
<evidence type="ECO:0000256" key="13">
    <source>
        <dbReference type="SAM" id="MobiDB-lite"/>
    </source>
</evidence>
<gene>
    <name evidence="18" type="primary">20196142</name>
    <name evidence="17" type="ORF">HELRODRAFT_130545</name>
</gene>
<keyword evidence="6 14" id="KW-0812">Transmembrane</keyword>
<evidence type="ECO:0000256" key="8">
    <source>
        <dbReference type="ARBA" id="ARBA00022989"/>
    </source>
</evidence>
<reference evidence="19" key="1">
    <citation type="submission" date="2012-12" db="EMBL/GenBank/DDBJ databases">
        <authorList>
            <person name="Hellsten U."/>
            <person name="Grimwood J."/>
            <person name="Chapman J.A."/>
            <person name="Shapiro H."/>
            <person name="Aerts A."/>
            <person name="Otillar R.P."/>
            <person name="Terry A.Y."/>
            <person name="Boore J.L."/>
            <person name="Simakov O."/>
            <person name="Marletaz F."/>
            <person name="Cho S.-J."/>
            <person name="Edsinger-Gonzales E."/>
            <person name="Havlak P."/>
            <person name="Kuo D.-H."/>
            <person name="Larsson T."/>
            <person name="Lv J."/>
            <person name="Arendt D."/>
            <person name="Savage R."/>
            <person name="Osoegawa K."/>
            <person name="de Jong P."/>
            <person name="Lindberg D.R."/>
            <person name="Seaver E.C."/>
            <person name="Weisblat D.A."/>
            <person name="Putnam N.H."/>
            <person name="Grigoriev I.V."/>
            <person name="Rokhsar D.S."/>
        </authorList>
    </citation>
    <scope>NUCLEOTIDE SEQUENCE</scope>
</reference>
<evidence type="ECO:0000313" key="19">
    <source>
        <dbReference type="Proteomes" id="UP000015101"/>
    </source>
</evidence>
<dbReference type="CDD" id="cd16023">
    <property type="entry name" value="GPI_EPT_3"/>
    <property type="match status" value="1"/>
</dbReference>
<proteinExistence type="inferred from homology"/>
<evidence type="ECO:0000256" key="5">
    <source>
        <dbReference type="ARBA" id="ARBA00022679"/>
    </source>
</evidence>
<feature type="transmembrane region" description="Helical" evidence="14">
    <location>
        <begin position="459"/>
        <end position="480"/>
    </location>
</feature>
<feature type="domain" description="GPI ethanolamine phosphate transferase 2 C-terminal" evidence="16">
    <location>
        <begin position="444"/>
        <end position="639"/>
    </location>
</feature>
<comment type="similarity">
    <text evidence="3">Belongs to the PIGG/PIGN/PIGO family. PIGO subfamily.</text>
</comment>
<feature type="transmembrane region" description="Helical" evidence="14">
    <location>
        <begin position="500"/>
        <end position="527"/>
    </location>
</feature>
<dbReference type="GO" id="GO:0006506">
    <property type="term" value="P:GPI anchor biosynthetic process"/>
    <property type="evidence" value="ECO:0000318"/>
    <property type="project" value="GO_Central"/>
</dbReference>
<keyword evidence="19" id="KW-1185">Reference proteome</keyword>
<dbReference type="InterPro" id="IPR002591">
    <property type="entry name" value="Phosphodiest/P_Trfase"/>
</dbReference>
<dbReference type="EMBL" id="AMQM01003530">
    <property type="status" value="NOT_ANNOTATED_CDS"/>
    <property type="molecule type" value="Genomic_DNA"/>
</dbReference>
<keyword evidence="15" id="KW-0732">Signal</keyword>
<dbReference type="UniPathway" id="UPA00196"/>
<evidence type="ECO:0000256" key="11">
    <source>
        <dbReference type="ARBA" id="ARBA00079084"/>
    </source>
</evidence>
<dbReference type="HOGENOM" id="CLU_004298_2_1_1"/>
<keyword evidence="10" id="KW-0325">Glycoprotein</keyword>
<evidence type="ECO:0000256" key="9">
    <source>
        <dbReference type="ARBA" id="ARBA00023136"/>
    </source>
</evidence>
<dbReference type="EMBL" id="KB096183">
    <property type="protein sequence ID" value="ESO07820.1"/>
    <property type="molecule type" value="Genomic_DNA"/>
</dbReference>
<reference evidence="17 19" key="2">
    <citation type="journal article" date="2013" name="Nature">
        <title>Insights into bilaterian evolution from three spiralian genomes.</title>
        <authorList>
            <person name="Simakov O."/>
            <person name="Marletaz F."/>
            <person name="Cho S.J."/>
            <person name="Edsinger-Gonzales E."/>
            <person name="Havlak P."/>
            <person name="Hellsten U."/>
            <person name="Kuo D.H."/>
            <person name="Larsson T."/>
            <person name="Lv J."/>
            <person name="Arendt D."/>
            <person name="Savage R."/>
            <person name="Osoegawa K."/>
            <person name="de Jong P."/>
            <person name="Grimwood J."/>
            <person name="Chapman J.A."/>
            <person name="Shapiro H."/>
            <person name="Aerts A."/>
            <person name="Otillar R.P."/>
            <person name="Terry A.Y."/>
            <person name="Boore J.L."/>
            <person name="Grigoriev I.V."/>
            <person name="Lindberg D.R."/>
            <person name="Seaver E.C."/>
            <person name="Weisblat D.A."/>
            <person name="Putnam N.H."/>
            <person name="Rokhsar D.S."/>
        </authorList>
    </citation>
    <scope>NUCLEOTIDE SEQUENCE</scope>
</reference>
<dbReference type="GO" id="GO:0051377">
    <property type="term" value="F:mannose-ethanolamine phosphotransferase activity"/>
    <property type="evidence" value="ECO:0000318"/>
    <property type="project" value="GO_Central"/>
</dbReference>
<feature type="transmembrane region" description="Helical" evidence="14">
    <location>
        <begin position="435"/>
        <end position="452"/>
    </location>
</feature>
<feature type="region of interest" description="Disordered" evidence="13">
    <location>
        <begin position="535"/>
        <end position="568"/>
    </location>
</feature>
<dbReference type="Pfam" id="PF01663">
    <property type="entry name" value="Phosphodiest"/>
    <property type="match status" value="1"/>
</dbReference>
<feature type="transmembrane region" description="Helical" evidence="14">
    <location>
        <begin position="628"/>
        <end position="649"/>
    </location>
</feature>
<comment type="subcellular location">
    <subcellularLocation>
        <location evidence="1">Endoplasmic reticulum membrane</location>
        <topology evidence="1">Multi-pass membrane protein</topology>
    </subcellularLocation>
</comment>
<dbReference type="OrthoDB" id="272139at2759"/>
<dbReference type="SUPFAM" id="SSF53649">
    <property type="entry name" value="Alkaline phosphatase-like"/>
    <property type="match status" value="1"/>
</dbReference>
<name>T1EHU2_HELRO</name>
<dbReference type="Gene3D" id="3.40.720.10">
    <property type="entry name" value="Alkaline Phosphatase, subunit A"/>
    <property type="match status" value="1"/>
</dbReference>
<dbReference type="CTD" id="20196142"/>
<dbReference type="GeneID" id="20196142"/>
<feature type="compositionally biased region" description="Polar residues" evidence="13">
    <location>
        <begin position="546"/>
        <end position="566"/>
    </location>
</feature>
<evidence type="ECO:0000256" key="12">
    <source>
        <dbReference type="ARBA" id="ARBA00093602"/>
    </source>
</evidence>
<keyword evidence="4" id="KW-0337">GPI-anchor biosynthesis</keyword>
<evidence type="ECO:0000256" key="14">
    <source>
        <dbReference type="SAM" id="Phobius"/>
    </source>
</evidence>
<dbReference type="InParanoid" id="T1EHU2"/>
<keyword evidence="9 14" id="KW-0472">Membrane</keyword>
<dbReference type="KEGG" id="hro:HELRODRAFT_130545"/>
<dbReference type="STRING" id="6412.T1EHU2"/>
<keyword evidence="8 14" id="KW-1133">Transmembrane helix</keyword>
<feature type="transmembrane region" description="Helical" evidence="14">
    <location>
        <begin position="592"/>
        <end position="616"/>
    </location>
</feature>
<evidence type="ECO:0000256" key="1">
    <source>
        <dbReference type="ARBA" id="ARBA00004477"/>
    </source>
</evidence>
<feature type="chain" id="PRO_5010979857" description="GPI ethanolamine phosphate transferase 3, catalytic subunit" evidence="15">
    <location>
        <begin position="21"/>
        <end position="663"/>
    </location>
</feature>
<feature type="signal peptide" evidence="15">
    <location>
        <begin position="1"/>
        <end position="20"/>
    </location>
</feature>
<comment type="pathway">
    <text evidence="2">Glycolipid biosynthesis; glycosylphosphatidylinositol-anchor biosynthesis.</text>
</comment>
<dbReference type="InterPro" id="IPR017850">
    <property type="entry name" value="Alkaline_phosphatase_core_sf"/>
</dbReference>
<dbReference type="FunFam" id="3.40.720.10:FF:000041">
    <property type="entry name" value="GPI ethanolamine phosphate transferase 3"/>
    <property type="match status" value="1"/>
</dbReference>
<evidence type="ECO:0000256" key="6">
    <source>
        <dbReference type="ARBA" id="ARBA00022692"/>
    </source>
</evidence>
<dbReference type="PANTHER" id="PTHR23071:SF1">
    <property type="entry name" value="GPI ETHANOLAMINE PHOSPHATE TRANSFERASE 3"/>
    <property type="match status" value="1"/>
</dbReference>
<dbReference type="InterPro" id="IPR045687">
    <property type="entry name" value="PIGG/GPI7_C"/>
</dbReference>
<dbReference type="Pfam" id="PF19316">
    <property type="entry name" value="PIGO_PIGG"/>
    <property type="match status" value="1"/>
</dbReference>
<evidence type="ECO:0000256" key="15">
    <source>
        <dbReference type="SAM" id="SignalP"/>
    </source>
</evidence>
<evidence type="ECO:0000256" key="3">
    <source>
        <dbReference type="ARBA" id="ARBA00008695"/>
    </source>
</evidence>
<evidence type="ECO:0000259" key="16">
    <source>
        <dbReference type="Pfam" id="PF19316"/>
    </source>
</evidence>
<keyword evidence="7" id="KW-0256">Endoplasmic reticulum</keyword>
<sequence length="663" mass="75047">LYIIGILIFTSGFLLRRTVVEETSKCSSSWSPGTSSFLKSHCGNSGKFSKAVLLIIDALRYDFLTFNDSSEVKLNLPYQNNFNHVNSLLKSQPNNAKLFKFVADPPTTTLQRLKGLTTGSLPTFVDAGSNFNKEEITEDNFIDQLVHNNKSIAFVGDDTWMGLFPNRFSDVHSFPSFNVKDLDTVDNGVIENFDRLIRFTNWTLLVGHMLGIDHCGHTFGPHHIKMKEKLIQMDNFIRNITESLNNDTILFVMGDHGMTKTGDHGGDSDEEVDAGLFVYSKLPFSRHQNKISTISQVDLVPTFSLLLGLPIPYQNLGIVIPELFPSEDDNLSDDSKHASSSTEFQALVVLYANAEQIADYVEKYLNISGSSPKLQELLISYEKLKADCFYFIESIRSKHHVIDNAKMKKLIKNLLKFMTSVRNVLKEQWAKFDTTLMFIGILFIILTVLLNLRNVPTDMIIALLLLASQHFYSVGHHPTISSIKWDSVYYILEGDNNPHLLISLILYFNTFAPHIIVALSLPLFIYWPLTNNATGSRAGSKKQSEVESVTDATVRNSSGSDATSNDGHADNIKGEYVLNDDNEKTRSLFHQLCFKAILFLSLKVLAMMLCVTIHRRHLMVWKIFAPRFIYEIAGFLVFSITIIFDYLFLLRTKRAVDRFVNKI</sequence>